<organism evidence="2 3">
    <name type="scientific">Luteibacter rhizovicinus</name>
    <dbReference type="NCBI Taxonomy" id="242606"/>
    <lineage>
        <taxon>Bacteria</taxon>
        <taxon>Pseudomonadati</taxon>
        <taxon>Pseudomonadota</taxon>
        <taxon>Gammaproteobacteria</taxon>
        <taxon>Lysobacterales</taxon>
        <taxon>Rhodanobacteraceae</taxon>
        <taxon>Luteibacter</taxon>
    </lineage>
</organism>
<gene>
    <name evidence="2" type="ORF">EC912_103348</name>
</gene>
<dbReference type="AlphaFoldDB" id="A0A4V2W480"/>
<evidence type="ECO:0000259" key="1">
    <source>
        <dbReference type="PROSITE" id="PS51186"/>
    </source>
</evidence>
<feature type="domain" description="N-acetyltransferase" evidence="1">
    <location>
        <begin position="24"/>
        <end position="186"/>
    </location>
</feature>
<dbReference type="InterPro" id="IPR016181">
    <property type="entry name" value="Acyl_CoA_acyltransferase"/>
</dbReference>
<dbReference type="InterPro" id="IPR051531">
    <property type="entry name" value="N-acetyltransferase"/>
</dbReference>
<keyword evidence="3" id="KW-1185">Reference proteome</keyword>
<comment type="caution">
    <text evidence="2">The sequence shown here is derived from an EMBL/GenBank/DDBJ whole genome shotgun (WGS) entry which is preliminary data.</text>
</comment>
<evidence type="ECO:0000313" key="2">
    <source>
        <dbReference type="EMBL" id="TCV94859.1"/>
    </source>
</evidence>
<proteinExistence type="predicted"/>
<evidence type="ECO:0000313" key="3">
    <source>
        <dbReference type="Proteomes" id="UP000295645"/>
    </source>
</evidence>
<dbReference type="PANTHER" id="PTHR43792">
    <property type="entry name" value="GNAT FAMILY, PUTATIVE (AFU_ORTHOLOGUE AFUA_3G00765)-RELATED-RELATED"/>
    <property type="match status" value="1"/>
</dbReference>
<name>A0A4V2W480_9GAMM</name>
<dbReference type="GO" id="GO:0016747">
    <property type="term" value="F:acyltransferase activity, transferring groups other than amino-acyl groups"/>
    <property type="evidence" value="ECO:0007669"/>
    <property type="project" value="InterPro"/>
</dbReference>
<protein>
    <submittedName>
        <fullName evidence="2">RimJ/RimL family protein N-acetyltransferase</fullName>
    </submittedName>
</protein>
<dbReference type="SUPFAM" id="SSF55729">
    <property type="entry name" value="Acyl-CoA N-acyltransferases (Nat)"/>
    <property type="match status" value="1"/>
</dbReference>
<dbReference type="Gene3D" id="3.40.630.30">
    <property type="match status" value="1"/>
</dbReference>
<dbReference type="Proteomes" id="UP000295645">
    <property type="component" value="Unassembled WGS sequence"/>
</dbReference>
<dbReference type="InterPro" id="IPR000182">
    <property type="entry name" value="GNAT_dom"/>
</dbReference>
<sequence>MDDTRVIAAAPHSTQTARIETARLILQPHALSDFAESFALFSDPEVFRYISGRLGTREEAWSRLLRYIGHWAALGFGYWVVREKTSNAFVGEIGFANYERIIEPSFAGIPEMGWALMPALQGKGYANEAATAALAWADRQWPGGTTGCMISPENLASIRLATRHGFAEVVATTYAEHATLVFHRHGASSRISAS</sequence>
<accession>A0A4V2W480</accession>
<reference evidence="2 3" key="1">
    <citation type="submission" date="2019-03" db="EMBL/GenBank/DDBJ databases">
        <title>Above-ground endophytic microbial communities from plants in different locations in the United States.</title>
        <authorList>
            <person name="Frank C."/>
        </authorList>
    </citation>
    <scope>NUCLEOTIDE SEQUENCE [LARGE SCALE GENOMIC DNA]</scope>
    <source>
        <strain evidence="2 3">LP_13_YM</strain>
    </source>
</reference>
<keyword evidence="2" id="KW-0808">Transferase</keyword>
<dbReference type="Pfam" id="PF13302">
    <property type="entry name" value="Acetyltransf_3"/>
    <property type="match status" value="1"/>
</dbReference>
<dbReference type="PROSITE" id="PS51186">
    <property type="entry name" value="GNAT"/>
    <property type="match status" value="1"/>
</dbReference>
<dbReference type="OrthoDB" id="9801656at2"/>
<dbReference type="PANTHER" id="PTHR43792:SF16">
    <property type="entry name" value="N-ACETYLTRANSFERASE DOMAIN-CONTAINING PROTEIN"/>
    <property type="match status" value="1"/>
</dbReference>
<dbReference type="EMBL" id="SMCS01000003">
    <property type="protein sequence ID" value="TCV94859.1"/>
    <property type="molecule type" value="Genomic_DNA"/>
</dbReference>